<sequence>MGFNYVSLISTLETIYSFLIIGYILLSWLPNARESFIGEFLGKIVEPYLSIFRRFIPPIGGMLDISPIVALFALRFVAAGLIGVLDFLFGR</sequence>
<evidence type="ECO:0000256" key="2">
    <source>
        <dbReference type="SAM" id="Phobius"/>
    </source>
</evidence>
<evidence type="ECO:0000313" key="3">
    <source>
        <dbReference type="EMBL" id="OXM15702.1"/>
    </source>
</evidence>
<protein>
    <submittedName>
        <fullName evidence="3">YggT family protein</fullName>
    </submittedName>
</protein>
<feature type="transmembrane region" description="Helical" evidence="2">
    <location>
        <begin position="68"/>
        <end position="89"/>
    </location>
</feature>
<dbReference type="EMBL" id="NMUQ01000001">
    <property type="protein sequence ID" value="OXM15702.1"/>
    <property type="molecule type" value="Genomic_DNA"/>
</dbReference>
<proteinExistence type="inferred from homology"/>
<dbReference type="PANTHER" id="PTHR33219:SF14">
    <property type="entry name" value="PROTEIN COFACTOR ASSEMBLY OF COMPLEX C SUBUNIT B CCB3, CHLOROPLASTIC-RELATED"/>
    <property type="match status" value="1"/>
</dbReference>
<dbReference type="Proteomes" id="UP000215145">
    <property type="component" value="Unassembled WGS sequence"/>
</dbReference>
<dbReference type="GO" id="GO:0016020">
    <property type="term" value="C:membrane"/>
    <property type="evidence" value="ECO:0007669"/>
    <property type="project" value="InterPro"/>
</dbReference>
<gene>
    <name evidence="3" type="ORF">CGZ75_02950</name>
</gene>
<comment type="similarity">
    <text evidence="1">Belongs to the YggT family.</text>
</comment>
<keyword evidence="2" id="KW-1133">Transmembrane helix</keyword>
<organism evidence="3 4">
    <name type="scientific">Paenibacillus herberti</name>
    <dbReference type="NCBI Taxonomy" id="1619309"/>
    <lineage>
        <taxon>Bacteria</taxon>
        <taxon>Bacillati</taxon>
        <taxon>Bacillota</taxon>
        <taxon>Bacilli</taxon>
        <taxon>Bacillales</taxon>
        <taxon>Paenibacillaceae</taxon>
        <taxon>Paenibacillus</taxon>
    </lineage>
</organism>
<reference evidence="3 4" key="1">
    <citation type="submission" date="2017-07" db="EMBL/GenBank/DDBJ databases">
        <title>Paenibacillus herberti R33 genome sequencing and assembly.</title>
        <authorList>
            <person name="Su W."/>
        </authorList>
    </citation>
    <scope>NUCLEOTIDE SEQUENCE [LARGE SCALE GENOMIC DNA]</scope>
    <source>
        <strain evidence="3 4">R33</strain>
    </source>
</reference>
<comment type="caution">
    <text evidence="3">The sequence shown here is derived from an EMBL/GenBank/DDBJ whole genome shotgun (WGS) entry which is preliminary data.</text>
</comment>
<dbReference type="OrthoDB" id="47652at2"/>
<dbReference type="Pfam" id="PF02325">
    <property type="entry name" value="CCB3_YggT"/>
    <property type="match status" value="1"/>
</dbReference>
<keyword evidence="2" id="KW-0812">Transmembrane</keyword>
<evidence type="ECO:0000313" key="4">
    <source>
        <dbReference type="Proteomes" id="UP000215145"/>
    </source>
</evidence>
<dbReference type="PANTHER" id="PTHR33219">
    <property type="entry name" value="YLMG HOMOLOG PROTEIN 2, CHLOROPLASTIC"/>
    <property type="match status" value="1"/>
</dbReference>
<dbReference type="RefSeq" id="WP_089522795.1">
    <property type="nucleotide sequence ID" value="NZ_NMUQ01000001.1"/>
</dbReference>
<evidence type="ECO:0000256" key="1">
    <source>
        <dbReference type="ARBA" id="ARBA00010894"/>
    </source>
</evidence>
<keyword evidence="2" id="KW-0472">Membrane</keyword>
<feature type="transmembrane region" description="Helical" evidence="2">
    <location>
        <begin position="6"/>
        <end position="29"/>
    </location>
</feature>
<keyword evidence="4" id="KW-1185">Reference proteome</keyword>
<dbReference type="InterPro" id="IPR003425">
    <property type="entry name" value="CCB3/YggT"/>
</dbReference>
<name>A0A229P0D7_9BACL</name>
<dbReference type="AlphaFoldDB" id="A0A229P0D7"/>
<accession>A0A229P0D7</accession>